<dbReference type="OrthoDB" id="516864at2"/>
<reference evidence="2" key="1">
    <citation type="submission" date="2019-08" db="EMBL/GenBank/DDBJ databases">
        <title>Carotenoids and Carotenoid Binding Proteins in the Halophilic Cyanobacterium Euhalothece sp. ZM00.</title>
        <authorList>
            <person name="Cho S.M."/>
            <person name="Song J.Y."/>
            <person name="Park Y.-I."/>
        </authorList>
    </citation>
    <scope>NUCLEOTIDE SEQUENCE [LARGE SCALE GENOMIC DNA]</scope>
    <source>
        <strain evidence="2">Z-M001</strain>
    </source>
</reference>
<comment type="similarity">
    <text evidence="1">Belongs to the UPF0367 family.</text>
</comment>
<dbReference type="AlphaFoldDB" id="A0A5B8NKP2"/>
<dbReference type="NCBIfam" id="NF010236">
    <property type="entry name" value="PRK13683.1"/>
    <property type="match status" value="1"/>
</dbReference>
<proteinExistence type="inferred from homology"/>
<name>A0A5B8NKP2_9CHRO</name>
<accession>A0A5B8NKP2</accession>
<dbReference type="KEGG" id="enn:FRE64_08080"/>
<evidence type="ECO:0000313" key="3">
    <source>
        <dbReference type="Proteomes" id="UP000318453"/>
    </source>
</evidence>
<gene>
    <name evidence="2" type="ORF">FRE64_08080</name>
</gene>
<dbReference type="RefSeq" id="WP_146295499.1">
    <property type="nucleotide sequence ID" value="NZ_CP042326.1"/>
</dbReference>
<evidence type="ECO:0000313" key="2">
    <source>
        <dbReference type="EMBL" id="QDZ39903.1"/>
    </source>
</evidence>
<organism evidence="2 3">
    <name type="scientific">Euhalothece natronophila Z-M001</name>
    <dbReference type="NCBI Taxonomy" id="522448"/>
    <lineage>
        <taxon>Bacteria</taxon>
        <taxon>Bacillati</taxon>
        <taxon>Cyanobacteriota</taxon>
        <taxon>Cyanophyceae</taxon>
        <taxon>Oscillatoriophycideae</taxon>
        <taxon>Chroococcales</taxon>
        <taxon>Halothecacae</taxon>
        <taxon>Halothece cluster</taxon>
        <taxon>Euhalothece</taxon>
    </lineage>
</organism>
<dbReference type="Pfam" id="PF26132">
    <property type="entry name" value="UPF0367"/>
    <property type="match status" value="1"/>
</dbReference>
<protein>
    <recommendedName>
        <fullName evidence="1">UPF0367 protein FRE64_08080</fullName>
    </recommendedName>
</protein>
<dbReference type="Proteomes" id="UP000318453">
    <property type="component" value="Chromosome"/>
</dbReference>
<keyword evidence="3" id="KW-1185">Reference proteome</keyword>
<evidence type="ECO:0000256" key="1">
    <source>
        <dbReference type="HAMAP-Rule" id="MF_01360"/>
    </source>
</evidence>
<dbReference type="InterPro" id="IPR020885">
    <property type="entry name" value="UPF0367"/>
</dbReference>
<sequence>MFSIDLTLKYSPLPLSVQRKESETAQTLYQEILTALKADSPQLLELTCEKDPEKKIAVMSDQIVAVIVSQKDGTATGRAPGFFMQS</sequence>
<dbReference type="EMBL" id="CP042326">
    <property type="protein sequence ID" value="QDZ39903.1"/>
    <property type="molecule type" value="Genomic_DNA"/>
</dbReference>
<dbReference type="HAMAP" id="MF_01360">
    <property type="entry name" value="UPF0367"/>
    <property type="match status" value="1"/>
</dbReference>